<dbReference type="AlphaFoldDB" id="A0A0E9S220"/>
<evidence type="ECO:0000256" key="1">
    <source>
        <dbReference type="SAM" id="Phobius"/>
    </source>
</evidence>
<accession>A0A0E9S220</accession>
<sequence length="29" mass="3505">MLCHFHKYSYNNVMIISIRMGTFLFILVI</sequence>
<evidence type="ECO:0000313" key="2">
    <source>
        <dbReference type="EMBL" id="JAH35316.1"/>
    </source>
</evidence>
<reference evidence="2" key="2">
    <citation type="journal article" date="2015" name="Fish Shellfish Immunol.">
        <title>Early steps in the European eel (Anguilla anguilla)-Vibrio vulnificus interaction in the gills: Role of the RtxA13 toxin.</title>
        <authorList>
            <person name="Callol A."/>
            <person name="Pajuelo D."/>
            <person name="Ebbesson L."/>
            <person name="Teles M."/>
            <person name="MacKenzie S."/>
            <person name="Amaro C."/>
        </authorList>
    </citation>
    <scope>NUCLEOTIDE SEQUENCE</scope>
</reference>
<protein>
    <submittedName>
        <fullName evidence="2">Uncharacterized protein</fullName>
    </submittedName>
</protein>
<keyword evidence="1" id="KW-0472">Membrane</keyword>
<dbReference type="EMBL" id="GBXM01073261">
    <property type="protein sequence ID" value="JAH35316.1"/>
    <property type="molecule type" value="Transcribed_RNA"/>
</dbReference>
<proteinExistence type="predicted"/>
<reference evidence="2" key="1">
    <citation type="submission" date="2014-11" db="EMBL/GenBank/DDBJ databases">
        <authorList>
            <person name="Amaro Gonzalez C."/>
        </authorList>
    </citation>
    <scope>NUCLEOTIDE SEQUENCE</scope>
</reference>
<name>A0A0E9S220_ANGAN</name>
<organism evidence="2">
    <name type="scientific">Anguilla anguilla</name>
    <name type="common">European freshwater eel</name>
    <name type="synonym">Muraena anguilla</name>
    <dbReference type="NCBI Taxonomy" id="7936"/>
    <lineage>
        <taxon>Eukaryota</taxon>
        <taxon>Metazoa</taxon>
        <taxon>Chordata</taxon>
        <taxon>Craniata</taxon>
        <taxon>Vertebrata</taxon>
        <taxon>Euteleostomi</taxon>
        <taxon>Actinopterygii</taxon>
        <taxon>Neopterygii</taxon>
        <taxon>Teleostei</taxon>
        <taxon>Anguilliformes</taxon>
        <taxon>Anguillidae</taxon>
        <taxon>Anguilla</taxon>
    </lineage>
</organism>
<keyword evidence="1" id="KW-1133">Transmembrane helix</keyword>
<keyword evidence="1" id="KW-0812">Transmembrane</keyword>
<feature type="transmembrane region" description="Helical" evidence="1">
    <location>
        <begin position="12"/>
        <end position="28"/>
    </location>
</feature>